<proteinExistence type="predicted"/>
<dbReference type="RefSeq" id="WP_104810279.1">
    <property type="nucleotide sequence ID" value="NZ_MQUA01000013.1"/>
</dbReference>
<dbReference type="PROSITE" id="PS51257">
    <property type="entry name" value="PROKAR_LIPOPROTEIN"/>
    <property type="match status" value="1"/>
</dbReference>
<keyword evidence="3" id="KW-1185">Reference proteome</keyword>
<dbReference type="Proteomes" id="UP000239522">
    <property type="component" value="Unassembled WGS sequence"/>
</dbReference>
<feature type="domain" description="Lipid/polyisoprenoid-binding YceI-like" evidence="1">
    <location>
        <begin position="41"/>
        <end position="212"/>
    </location>
</feature>
<dbReference type="PANTHER" id="PTHR34406:SF1">
    <property type="entry name" value="PROTEIN YCEI"/>
    <property type="match status" value="1"/>
</dbReference>
<dbReference type="InterPro" id="IPR007372">
    <property type="entry name" value="Lipid/polyisoprenoid-bd_YceI"/>
</dbReference>
<dbReference type="EMBL" id="MQUA01000013">
    <property type="protein sequence ID" value="PQB08075.1"/>
    <property type="molecule type" value="Genomic_DNA"/>
</dbReference>
<dbReference type="SUPFAM" id="SSF101874">
    <property type="entry name" value="YceI-like"/>
    <property type="match status" value="1"/>
</dbReference>
<dbReference type="PANTHER" id="PTHR34406">
    <property type="entry name" value="PROTEIN YCEI"/>
    <property type="match status" value="1"/>
</dbReference>
<dbReference type="OrthoDB" id="951410at2"/>
<accession>A0A2S7KZI7</accession>
<protein>
    <submittedName>
        <fullName evidence="2">Polyisoprenoid-binding protein</fullName>
    </submittedName>
</protein>
<reference evidence="2 3" key="1">
    <citation type="submission" date="2016-11" db="EMBL/GenBank/DDBJ databases">
        <title>Trade-off between light-utilization and light-protection in marine flavobacteria.</title>
        <authorList>
            <person name="Kumagai Y."/>
        </authorList>
    </citation>
    <scope>NUCLEOTIDE SEQUENCE [LARGE SCALE GENOMIC DNA]</scope>
    <source>
        <strain evidence="2 3">ATCC 700397</strain>
    </source>
</reference>
<dbReference type="AlphaFoldDB" id="A0A2S7KZI7"/>
<dbReference type="SMART" id="SM00867">
    <property type="entry name" value="YceI"/>
    <property type="match status" value="1"/>
</dbReference>
<sequence length="213" mass="23371">MKKIILSLVLVASVLTACKSEKKEKLAVNEVVEFEAIAVEKYNVDIATSVLNWKGTKPLGSHDGVVSLKSGSLVIEKNELVEGEFIINMSSIANVDMKGTDGAGKIEGHLKSEDFFDVAKYPTSKFVITNVEENEDGKLAVTGNLKIKDITKSITIPATISTKAGVTTFKSDTFNINRTDFNVRYGSKSFFDNLKDKFIDDIMEMSFVVKTKA</sequence>
<organism evidence="2 3">
    <name type="scientific">Polaribacter filamentus</name>
    <dbReference type="NCBI Taxonomy" id="53483"/>
    <lineage>
        <taxon>Bacteria</taxon>
        <taxon>Pseudomonadati</taxon>
        <taxon>Bacteroidota</taxon>
        <taxon>Flavobacteriia</taxon>
        <taxon>Flavobacteriales</taxon>
        <taxon>Flavobacteriaceae</taxon>
    </lineage>
</organism>
<comment type="caution">
    <text evidence="2">The sequence shown here is derived from an EMBL/GenBank/DDBJ whole genome shotgun (WGS) entry which is preliminary data.</text>
</comment>
<gene>
    <name evidence="2" type="ORF">BST83_13675</name>
</gene>
<evidence type="ECO:0000259" key="1">
    <source>
        <dbReference type="SMART" id="SM00867"/>
    </source>
</evidence>
<evidence type="ECO:0000313" key="3">
    <source>
        <dbReference type="Proteomes" id="UP000239522"/>
    </source>
</evidence>
<evidence type="ECO:0000313" key="2">
    <source>
        <dbReference type="EMBL" id="PQB08075.1"/>
    </source>
</evidence>
<dbReference type="Pfam" id="PF04264">
    <property type="entry name" value="YceI"/>
    <property type="match status" value="1"/>
</dbReference>
<dbReference type="Gene3D" id="2.40.128.110">
    <property type="entry name" value="Lipid/polyisoprenoid-binding, YceI-like"/>
    <property type="match status" value="1"/>
</dbReference>
<dbReference type="InterPro" id="IPR036761">
    <property type="entry name" value="TTHA0802/YceI-like_sf"/>
</dbReference>
<name>A0A2S7KZI7_9FLAO</name>